<proteinExistence type="predicted"/>
<evidence type="ECO:0000313" key="2">
    <source>
        <dbReference type="Proteomes" id="UP000010411"/>
    </source>
</evidence>
<evidence type="ECO:0000313" key="1">
    <source>
        <dbReference type="EMBL" id="EKX64790.1"/>
    </source>
</evidence>
<protein>
    <recommendedName>
        <fullName evidence="3">Alcohol dehydrogenase iron-type/glycerol dehydrogenase GldA domain-containing protein</fullName>
    </recommendedName>
</protein>
<evidence type="ECO:0008006" key="3">
    <source>
        <dbReference type="Google" id="ProtNLM"/>
    </source>
</evidence>
<dbReference type="PATRIC" id="fig|698759.3.peg.4555"/>
<comment type="caution">
    <text evidence="1">The sequence shown here is derived from an EMBL/GenBank/DDBJ whole genome shotgun (WGS) entry which is preliminary data.</text>
</comment>
<name>L1KWG2_9ACTN</name>
<gene>
    <name evidence="1" type="ORF">STRIP9103_00139</name>
</gene>
<accession>L1KWG2</accession>
<sequence>MAEEGVRSLTAALPVIATDPLDAEARTDALRGAWLCGAAAEQALRRALSADDVPGHLARTAVGLGAPRSLTELGLTRHDIDEITAQAQTQPYVNPLPVTEELVRSLLTSALNATRVP</sequence>
<dbReference type="AlphaFoldDB" id="L1KWG2"/>
<dbReference type="SUPFAM" id="SSF56796">
    <property type="entry name" value="Dehydroquinate synthase-like"/>
    <property type="match status" value="1"/>
</dbReference>
<dbReference type="Gene3D" id="1.20.1090.10">
    <property type="entry name" value="Dehydroquinate synthase-like - alpha domain"/>
    <property type="match status" value="1"/>
</dbReference>
<dbReference type="EMBL" id="AEJC01000345">
    <property type="protein sequence ID" value="EKX64790.1"/>
    <property type="molecule type" value="Genomic_DNA"/>
</dbReference>
<organism evidence="1 2">
    <name type="scientific">Streptomyces ipomoeae 91-03</name>
    <dbReference type="NCBI Taxonomy" id="698759"/>
    <lineage>
        <taxon>Bacteria</taxon>
        <taxon>Bacillati</taxon>
        <taxon>Actinomycetota</taxon>
        <taxon>Actinomycetes</taxon>
        <taxon>Kitasatosporales</taxon>
        <taxon>Streptomycetaceae</taxon>
        <taxon>Streptomyces</taxon>
    </lineage>
</organism>
<dbReference type="Proteomes" id="UP000010411">
    <property type="component" value="Unassembled WGS sequence"/>
</dbReference>
<reference evidence="1 2" key="1">
    <citation type="submission" date="2012-11" db="EMBL/GenBank/DDBJ databases">
        <authorList>
            <person name="Huguet-Tapia J.C."/>
            <person name="Durkin A.S."/>
            <person name="Pettis G.S."/>
            <person name="Badger J.H."/>
        </authorList>
    </citation>
    <scope>NUCLEOTIDE SEQUENCE [LARGE SCALE GENOMIC DNA]</scope>
    <source>
        <strain evidence="1 2">91-03</strain>
    </source>
</reference>
<keyword evidence="2" id="KW-1185">Reference proteome</keyword>